<feature type="compositionally biased region" description="Polar residues" evidence="3">
    <location>
        <begin position="1176"/>
        <end position="1191"/>
    </location>
</feature>
<dbReference type="OrthoDB" id="685331at2759"/>
<sequence length="1216" mass="135286">MVEPKGNVDSLVPFASEAKAAFSMFKDKRPVKTNGSHQSYLLDESTKHIDSYHSLGSQTVVGSSHLTERTVALESELQRAHEEINKLKEQLAVSERAKAQALTEFTNIKSLLDHISLVEHFAASDDVEVEAVPLPSNWREDSSGQLDTALHKEVERLNNELEDAKNLNLKFAADLDNAKHEIERVRYETTSLQLEDSRTEISRLQSVLAAERDQHRSVYLELEIVKKNVSTLQATLSDVRSHHDTCSLELARAKEEITWLEADLQAAQNLTVELAHAKDNIHVLHEGIEVAQRLQKSSSMELYEVKEEISRLRSQYEFSSSELATALRDNNALEAELEDLRGLHEASYMDILVARNETLGIHADYEASLSACADAKEEIHRLQDELTAALARCEECTTELKSTKEELHNVQKTLQHGIGQYDTIFNELSEAKGGMEKLRAELRALHEEYETCSSALFSANKDICRLEAEQLANRENFATDIKIAHEDNLKLQTELTALEAAKDILTADLAKEREEIKYVQTELEAACKELFSAGIEITRLCGELSASQGQHEKCRKELATLKDVPVDSEFELTQIKELYNIVLAMLISVIEEIAKLQLVYTEEFESSLEVVRGLKEDIREVQADVKLDFNTLILATSLSEKKIGELTVELMAANDLVEKATAAQMKSETKPAASISKDIVATCTLCADLEAVRGDLVTARKAESKLEGMTLELEELRSQIKDVEAKYRETVNSSQAEINDLKTQLYALKDAEAKSKESSVATSAELQKVKDELVITKQAVDWVGGEAAALCAQVEALKAEASTSKEGEARAKAAFMDYSLKLQRMKIDLEDASKLADKVPIEAQPIKTQARTFKLDLDEATAKLQKANEAERTMAASMADLRADLNNTRAELTAIREDNGVALAEKDHQYEMKLNQMRAQLEAAVISETTLKDANLALNESLTKVIAEAEEATFHAGQATEEAERSRLEVEEAQAHIETIDAKLQALQLEVDTVKASEEWAFAQMRLKTIPEFYGMKRGEEQGGEISMSLEEYQNLTTKTRDLQELVNKRAAVGMAQVDAAKASEREMRRKVEILEKEVRACRIELDEAVTKREEAEAAKFSCEAALRVKRMEGKSLSFSGALNGGHPMDRLITGERQGSMNSTCTLEDSQSSSPSRSSFSFASGASPGRQERSPVESSGQPVMTTKTQSGEKQKKVKLSSKIGAYFIKRKDSTRK</sequence>
<protein>
    <submittedName>
        <fullName evidence="4 5">Uncharacterized protein</fullName>
    </submittedName>
</protein>
<dbReference type="EnsemblPlants" id="Pp3c18_21680V3.3">
    <property type="protein sequence ID" value="Pp3c18_21680V3.3"/>
    <property type="gene ID" value="Pp3c18_21680"/>
</dbReference>
<reference evidence="4 6" key="1">
    <citation type="journal article" date="2008" name="Science">
        <title>The Physcomitrella genome reveals evolutionary insights into the conquest of land by plants.</title>
        <authorList>
            <person name="Rensing S."/>
            <person name="Lang D."/>
            <person name="Zimmer A."/>
            <person name="Terry A."/>
            <person name="Salamov A."/>
            <person name="Shapiro H."/>
            <person name="Nishiyama T."/>
            <person name="Perroud P.-F."/>
            <person name="Lindquist E."/>
            <person name="Kamisugi Y."/>
            <person name="Tanahashi T."/>
            <person name="Sakakibara K."/>
            <person name="Fujita T."/>
            <person name="Oishi K."/>
            <person name="Shin-I T."/>
            <person name="Kuroki Y."/>
            <person name="Toyoda A."/>
            <person name="Suzuki Y."/>
            <person name="Hashimoto A."/>
            <person name="Yamaguchi K."/>
            <person name="Sugano A."/>
            <person name="Kohara Y."/>
            <person name="Fujiyama A."/>
            <person name="Anterola A."/>
            <person name="Aoki S."/>
            <person name="Ashton N."/>
            <person name="Barbazuk W.B."/>
            <person name="Barker E."/>
            <person name="Bennetzen J."/>
            <person name="Bezanilla M."/>
            <person name="Blankenship R."/>
            <person name="Cho S.H."/>
            <person name="Dutcher S."/>
            <person name="Estelle M."/>
            <person name="Fawcett J.A."/>
            <person name="Gundlach H."/>
            <person name="Hanada K."/>
            <person name="Heyl A."/>
            <person name="Hicks K.A."/>
            <person name="Hugh J."/>
            <person name="Lohr M."/>
            <person name="Mayer K."/>
            <person name="Melkozernov A."/>
            <person name="Murata T."/>
            <person name="Nelson D."/>
            <person name="Pils B."/>
            <person name="Prigge M."/>
            <person name="Reiss B."/>
            <person name="Renner T."/>
            <person name="Rombauts S."/>
            <person name="Rushton P."/>
            <person name="Sanderfoot A."/>
            <person name="Schween G."/>
            <person name="Shiu S.-H."/>
            <person name="Stueber K."/>
            <person name="Theodoulou F.L."/>
            <person name="Tu H."/>
            <person name="Van de Peer Y."/>
            <person name="Verrier P.J."/>
            <person name="Waters E."/>
            <person name="Wood A."/>
            <person name="Yang L."/>
            <person name="Cove D."/>
            <person name="Cuming A."/>
            <person name="Hasebe M."/>
            <person name="Lucas S."/>
            <person name="Mishler D.B."/>
            <person name="Reski R."/>
            <person name="Grigoriev I."/>
            <person name="Quatrano R.S."/>
            <person name="Boore J.L."/>
        </authorList>
    </citation>
    <scope>NUCLEOTIDE SEQUENCE [LARGE SCALE GENOMIC DNA]</scope>
    <source>
        <strain evidence="5 6">cv. Gransden 2004</strain>
    </source>
</reference>
<evidence type="ECO:0000256" key="3">
    <source>
        <dbReference type="SAM" id="MobiDB-lite"/>
    </source>
</evidence>
<feature type="coiled-coil region" evidence="2">
    <location>
        <begin position="70"/>
        <end position="104"/>
    </location>
</feature>
<feature type="coiled-coil region" evidence="2">
    <location>
        <begin position="1058"/>
        <end position="1099"/>
    </location>
</feature>
<feature type="coiled-coil region" evidence="2">
    <location>
        <begin position="956"/>
        <end position="997"/>
    </location>
</feature>
<evidence type="ECO:0000313" key="5">
    <source>
        <dbReference type="EnsemblPlants" id="Pp3c18_21680V3.1"/>
    </source>
</evidence>
<dbReference type="PANTHER" id="PTHR32054:SF31">
    <property type="entry name" value="PROTEIN WEAK CHLOROPLAST MOVEMENT UNDER BLUE LIGHT 1"/>
    <property type="match status" value="1"/>
</dbReference>
<feature type="coiled-coil region" evidence="2">
    <location>
        <begin position="147"/>
        <end position="214"/>
    </location>
</feature>
<reference evidence="4 6" key="2">
    <citation type="journal article" date="2018" name="Plant J.">
        <title>The Physcomitrella patens chromosome-scale assembly reveals moss genome structure and evolution.</title>
        <authorList>
            <person name="Lang D."/>
            <person name="Ullrich K.K."/>
            <person name="Murat F."/>
            <person name="Fuchs J."/>
            <person name="Jenkins J."/>
            <person name="Haas F.B."/>
            <person name="Piednoel M."/>
            <person name="Gundlach H."/>
            <person name="Van Bel M."/>
            <person name="Meyberg R."/>
            <person name="Vives C."/>
            <person name="Morata J."/>
            <person name="Symeonidi A."/>
            <person name="Hiss M."/>
            <person name="Muchero W."/>
            <person name="Kamisugi Y."/>
            <person name="Saleh O."/>
            <person name="Blanc G."/>
            <person name="Decker E.L."/>
            <person name="van Gessel N."/>
            <person name="Grimwood J."/>
            <person name="Hayes R.D."/>
            <person name="Graham S.W."/>
            <person name="Gunter L.E."/>
            <person name="McDaniel S.F."/>
            <person name="Hoernstein S.N.W."/>
            <person name="Larsson A."/>
            <person name="Li F.W."/>
            <person name="Perroud P.F."/>
            <person name="Phillips J."/>
            <person name="Ranjan P."/>
            <person name="Rokshar D.S."/>
            <person name="Rothfels C.J."/>
            <person name="Schneider L."/>
            <person name="Shu S."/>
            <person name="Stevenson D.W."/>
            <person name="Thummler F."/>
            <person name="Tillich M."/>
            <person name="Villarreal Aguilar J.C."/>
            <person name="Widiez T."/>
            <person name="Wong G.K."/>
            <person name="Wymore A."/>
            <person name="Zhang Y."/>
            <person name="Zimmer A.D."/>
            <person name="Quatrano R.S."/>
            <person name="Mayer K.F.X."/>
            <person name="Goodstein D."/>
            <person name="Casacuberta J.M."/>
            <person name="Vandepoele K."/>
            <person name="Reski R."/>
            <person name="Cuming A.C."/>
            <person name="Tuskan G.A."/>
            <person name="Maumus F."/>
            <person name="Salse J."/>
            <person name="Schmutz J."/>
            <person name="Rensing S.A."/>
        </authorList>
    </citation>
    <scope>NUCLEOTIDE SEQUENCE [LARGE SCALE GENOMIC DNA]</scope>
    <source>
        <strain evidence="5 6">cv. Gransden 2004</strain>
    </source>
</reference>
<dbReference type="PANTHER" id="PTHR32054">
    <property type="entry name" value="HEAVY CHAIN, PUTATIVE, EXPRESSED-RELATED-RELATED"/>
    <property type="match status" value="1"/>
</dbReference>
<accession>A0A2K1J1X8</accession>
<dbReference type="Pfam" id="PF05701">
    <property type="entry name" value="WEMBL"/>
    <property type="match status" value="1"/>
</dbReference>
<dbReference type="RefSeq" id="XP_024401942.1">
    <property type="nucleotide sequence ID" value="XM_024546174.2"/>
</dbReference>
<reference evidence="5" key="3">
    <citation type="submission" date="2020-12" db="UniProtKB">
        <authorList>
            <consortium name="EnsemblPlants"/>
        </authorList>
    </citation>
    <scope>IDENTIFICATION</scope>
</reference>
<feature type="coiled-coil region" evidence="2">
    <location>
        <begin position="316"/>
        <end position="455"/>
    </location>
</feature>
<dbReference type="AlphaFoldDB" id="A0A2K1J1X8"/>
<evidence type="ECO:0000313" key="6">
    <source>
        <dbReference type="Proteomes" id="UP000006727"/>
    </source>
</evidence>
<dbReference type="EMBL" id="ABEU02000018">
    <property type="protein sequence ID" value="PNR35535.1"/>
    <property type="molecule type" value="Genomic_DNA"/>
</dbReference>
<feature type="region of interest" description="Disordered" evidence="3">
    <location>
        <begin position="1141"/>
        <end position="1198"/>
    </location>
</feature>
<feature type="compositionally biased region" description="Low complexity" evidence="3">
    <location>
        <begin position="1152"/>
        <end position="1169"/>
    </location>
</feature>
<evidence type="ECO:0000256" key="2">
    <source>
        <dbReference type="SAM" id="Coils"/>
    </source>
</evidence>
<dbReference type="PaxDb" id="3218-PP1S33_61V6.1"/>
<feature type="compositionally biased region" description="Polar residues" evidence="3">
    <location>
        <begin position="1141"/>
        <end position="1151"/>
    </location>
</feature>
<dbReference type="Gramene" id="Pp3c18_21680V3.2">
    <property type="protein sequence ID" value="Pp3c18_21680V3.2"/>
    <property type="gene ID" value="Pp3c18_21680"/>
</dbReference>
<organism evidence="4">
    <name type="scientific">Physcomitrium patens</name>
    <name type="common">Spreading-leaved earth moss</name>
    <name type="synonym">Physcomitrella patens</name>
    <dbReference type="NCBI Taxonomy" id="3218"/>
    <lineage>
        <taxon>Eukaryota</taxon>
        <taxon>Viridiplantae</taxon>
        <taxon>Streptophyta</taxon>
        <taxon>Embryophyta</taxon>
        <taxon>Bryophyta</taxon>
        <taxon>Bryophytina</taxon>
        <taxon>Bryopsida</taxon>
        <taxon>Funariidae</taxon>
        <taxon>Funariales</taxon>
        <taxon>Funariaceae</taxon>
        <taxon>Physcomitrium</taxon>
    </lineage>
</organism>
<keyword evidence="2" id="KW-0175">Coiled coil</keyword>
<dbReference type="EnsemblPlants" id="Pp3c18_21680V3.8">
    <property type="protein sequence ID" value="Pp3c18_21680V3.8"/>
    <property type="gene ID" value="Pp3c18_21680"/>
</dbReference>
<gene>
    <name evidence="5" type="primary">LOC112295053</name>
    <name evidence="4" type="ORF">PHYPA_023435</name>
</gene>
<dbReference type="EnsemblPlants" id="Pp3c18_21680V3.1">
    <property type="protein sequence ID" value="Pp3c18_21680V3.1"/>
    <property type="gene ID" value="Pp3c18_21680"/>
</dbReference>
<dbReference type="Gramene" id="Pp3c18_21680V3.1">
    <property type="protein sequence ID" value="Pp3c18_21680V3.1"/>
    <property type="gene ID" value="Pp3c18_21680"/>
</dbReference>
<evidence type="ECO:0000313" key="4">
    <source>
        <dbReference type="EMBL" id="PNR35535.1"/>
    </source>
</evidence>
<keyword evidence="6" id="KW-1185">Reference proteome</keyword>
<evidence type="ECO:0000256" key="1">
    <source>
        <dbReference type="ARBA" id="ARBA00005485"/>
    </source>
</evidence>
<dbReference type="Proteomes" id="UP000006727">
    <property type="component" value="Chromosome 18"/>
</dbReference>
<dbReference type="Gene3D" id="1.20.120.330">
    <property type="entry name" value="Nucleotidyltransferases domain 2"/>
    <property type="match status" value="1"/>
</dbReference>
<feature type="coiled-coil region" evidence="2">
    <location>
        <begin position="850"/>
        <end position="898"/>
    </location>
</feature>
<dbReference type="InterPro" id="IPR008545">
    <property type="entry name" value="Web"/>
</dbReference>
<comment type="similarity">
    <text evidence="1">Belongs to the WEB family.</text>
</comment>
<dbReference type="Gramene" id="Pp3c18_21680V3.3">
    <property type="protein sequence ID" value="Pp3c18_21680V3.3"/>
    <property type="gene ID" value="Pp3c18_21680"/>
</dbReference>
<proteinExistence type="inferred from homology"/>
<dbReference type="Gramene" id="Pp3c18_21680V3.8">
    <property type="protein sequence ID" value="Pp3c18_21680V3.8"/>
    <property type="gene ID" value="Pp3c18_21680"/>
</dbReference>
<feature type="coiled-coil region" evidence="2">
    <location>
        <begin position="699"/>
        <end position="744"/>
    </location>
</feature>
<dbReference type="KEGG" id="ppp:112295053"/>
<dbReference type="EnsemblPlants" id="Pp3c18_21680V3.2">
    <property type="protein sequence ID" value="Pp3c18_21680V3.2"/>
    <property type="gene ID" value="Pp3c18_21680"/>
</dbReference>
<feature type="coiled-coil region" evidence="2">
    <location>
        <begin position="488"/>
        <end position="529"/>
    </location>
</feature>
<dbReference type="Gene3D" id="1.10.287.1490">
    <property type="match status" value="1"/>
</dbReference>
<dbReference type="GeneID" id="112295053"/>
<name>A0A2K1J1X8_PHYPA</name>